<organism evidence="1 2">
    <name type="scientific">Rhodoferax ferrireducens</name>
    <dbReference type="NCBI Taxonomy" id="192843"/>
    <lineage>
        <taxon>Bacteria</taxon>
        <taxon>Pseudomonadati</taxon>
        <taxon>Pseudomonadota</taxon>
        <taxon>Betaproteobacteria</taxon>
        <taxon>Burkholderiales</taxon>
        <taxon>Comamonadaceae</taxon>
        <taxon>Rhodoferax</taxon>
    </lineage>
</organism>
<dbReference type="EMBL" id="MTEI01000033">
    <property type="protein sequence ID" value="OQW85818.1"/>
    <property type="molecule type" value="Genomic_DNA"/>
</dbReference>
<evidence type="ECO:0000313" key="1">
    <source>
        <dbReference type="EMBL" id="OQW85818.1"/>
    </source>
</evidence>
<dbReference type="Proteomes" id="UP000192505">
    <property type="component" value="Unassembled WGS sequence"/>
</dbReference>
<accession>A0A1W9KNT8</accession>
<dbReference type="AlphaFoldDB" id="A0A1W9KNT8"/>
<gene>
    <name evidence="1" type="ORF">BWK72_20310</name>
</gene>
<proteinExistence type="predicted"/>
<protein>
    <submittedName>
        <fullName evidence="1">Uncharacterized protein</fullName>
    </submittedName>
</protein>
<comment type="caution">
    <text evidence="1">The sequence shown here is derived from an EMBL/GenBank/DDBJ whole genome shotgun (WGS) entry which is preliminary data.</text>
</comment>
<name>A0A1W9KNT8_9BURK</name>
<reference evidence="1 2" key="1">
    <citation type="submission" date="2017-01" db="EMBL/GenBank/DDBJ databases">
        <title>Novel large sulfur bacteria in the metagenomes of groundwater-fed chemosynthetic microbial mats in the Lake Huron basin.</title>
        <authorList>
            <person name="Sharrar A.M."/>
            <person name="Flood B.E."/>
            <person name="Bailey J.V."/>
            <person name="Jones D.S."/>
            <person name="Biddanda B."/>
            <person name="Ruberg S.A."/>
            <person name="Marcus D.N."/>
            <person name="Dick G.J."/>
        </authorList>
    </citation>
    <scope>NUCLEOTIDE SEQUENCE [LARGE SCALE GENOMIC DNA]</scope>
    <source>
        <strain evidence="1">A7</strain>
    </source>
</reference>
<sequence length="143" mass="16429">MSLPNRQQPYPVEVSQFLMAQAALQDAQPANTMNVSTDSPAIKPMPPEFQLMYPRRVRWSGWYDQPNGGKAHFSGSGTATPEQEAWYRINDPERGLDLHDLAAYRKSQRGPIARFFARLKFWPSKAKDEWDFEVPAHLRNLPD</sequence>
<evidence type="ECO:0000313" key="2">
    <source>
        <dbReference type="Proteomes" id="UP000192505"/>
    </source>
</evidence>